<proteinExistence type="predicted"/>
<protein>
    <submittedName>
        <fullName evidence="2">Uncharacterized protein</fullName>
    </submittedName>
</protein>
<gene>
    <name evidence="2" type="ORF">XENORESO_008233</name>
</gene>
<sequence length="113" mass="13403">MFYSYQRFDRLSRWISVMFPQKKKKRNLNSSFKKLYHQILQQMRPSGVKKQHYDCPTVIIRFFLDSEIHNHEDKGRTGTRAGGQTQGVSDGERRKLVNTLGGNRETMNVFFRC</sequence>
<dbReference type="Proteomes" id="UP001444071">
    <property type="component" value="Unassembled WGS sequence"/>
</dbReference>
<organism evidence="2 3">
    <name type="scientific">Xenotaenia resolanae</name>
    <dbReference type="NCBI Taxonomy" id="208358"/>
    <lineage>
        <taxon>Eukaryota</taxon>
        <taxon>Metazoa</taxon>
        <taxon>Chordata</taxon>
        <taxon>Craniata</taxon>
        <taxon>Vertebrata</taxon>
        <taxon>Euteleostomi</taxon>
        <taxon>Actinopterygii</taxon>
        <taxon>Neopterygii</taxon>
        <taxon>Teleostei</taxon>
        <taxon>Neoteleostei</taxon>
        <taxon>Acanthomorphata</taxon>
        <taxon>Ovalentaria</taxon>
        <taxon>Atherinomorphae</taxon>
        <taxon>Cyprinodontiformes</taxon>
        <taxon>Goodeidae</taxon>
        <taxon>Xenotaenia</taxon>
    </lineage>
</organism>
<keyword evidence="3" id="KW-1185">Reference proteome</keyword>
<evidence type="ECO:0000256" key="1">
    <source>
        <dbReference type="SAM" id="MobiDB-lite"/>
    </source>
</evidence>
<reference evidence="2 3" key="1">
    <citation type="submission" date="2021-06" db="EMBL/GenBank/DDBJ databases">
        <authorList>
            <person name="Palmer J.M."/>
        </authorList>
    </citation>
    <scope>NUCLEOTIDE SEQUENCE [LARGE SCALE GENOMIC DNA]</scope>
    <source>
        <strain evidence="2 3">XR_2019</strain>
        <tissue evidence="2">Muscle</tissue>
    </source>
</reference>
<comment type="caution">
    <text evidence="2">The sequence shown here is derived from an EMBL/GenBank/DDBJ whole genome shotgun (WGS) entry which is preliminary data.</text>
</comment>
<evidence type="ECO:0000313" key="3">
    <source>
        <dbReference type="Proteomes" id="UP001444071"/>
    </source>
</evidence>
<name>A0ABV0WDW5_9TELE</name>
<feature type="region of interest" description="Disordered" evidence="1">
    <location>
        <begin position="71"/>
        <end position="93"/>
    </location>
</feature>
<dbReference type="EMBL" id="JAHRIM010042663">
    <property type="protein sequence ID" value="MEQ2267616.1"/>
    <property type="molecule type" value="Genomic_DNA"/>
</dbReference>
<accession>A0ABV0WDW5</accession>
<evidence type="ECO:0000313" key="2">
    <source>
        <dbReference type="EMBL" id="MEQ2267616.1"/>
    </source>
</evidence>